<gene>
    <name evidence="1" type="ORF">C3H48_06105</name>
</gene>
<comment type="caution">
    <text evidence="1">The sequence shown here is derived from an EMBL/GenBank/DDBJ whole genome shotgun (WGS) entry which is preliminary data.</text>
</comment>
<dbReference type="AlphaFoldDB" id="A0A431FWR4"/>
<feature type="non-terminal residue" evidence="1">
    <location>
        <position position="1"/>
    </location>
</feature>
<name>A0A431FWR4_CAMJU</name>
<evidence type="ECO:0000313" key="2">
    <source>
        <dbReference type="Proteomes" id="UP000286791"/>
    </source>
</evidence>
<dbReference type="SUPFAM" id="SSF103515">
    <property type="entry name" value="Autotransporter"/>
    <property type="match status" value="1"/>
</dbReference>
<protein>
    <submittedName>
        <fullName evidence="1">Autotransporter outer membrane beta-barrel domain-containing protein</fullName>
    </submittedName>
</protein>
<organism evidence="1 2">
    <name type="scientific">Campylobacter jejuni</name>
    <dbReference type="NCBI Taxonomy" id="197"/>
    <lineage>
        <taxon>Bacteria</taxon>
        <taxon>Pseudomonadati</taxon>
        <taxon>Campylobacterota</taxon>
        <taxon>Epsilonproteobacteria</taxon>
        <taxon>Campylobacterales</taxon>
        <taxon>Campylobacteraceae</taxon>
        <taxon>Campylobacter</taxon>
    </lineage>
</organism>
<accession>A0A431FWR4</accession>
<dbReference type="Proteomes" id="UP000286791">
    <property type="component" value="Unassembled WGS sequence"/>
</dbReference>
<sequence>VGAEFRKYMNENSYIFVTPKIEQFVINRGDDYTANLAINNAFFTSVEANNKKKTYGQIIVGGNVDFTNQLSMNLGFGAKQILAGKVDNKNETYLSGQVGLKYKF</sequence>
<dbReference type="InterPro" id="IPR036709">
    <property type="entry name" value="Autotransporte_beta_dom_sf"/>
</dbReference>
<dbReference type="Gene3D" id="2.40.128.130">
    <property type="entry name" value="Autotransporter beta-domain"/>
    <property type="match status" value="1"/>
</dbReference>
<proteinExistence type="predicted"/>
<dbReference type="EMBL" id="PRCE01000047">
    <property type="protein sequence ID" value="RTJ97997.1"/>
    <property type="molecule type" value="Genomic_DNA"/>
</dbReference>
<evidence type="ECO:0000313" key="1">
    <source>
        <dbReference type="EMBL" id="RTJ97997.1"/>
    </source>
</evidence>
<reference evidence="1 2" key="1">
    <citation type="journal article" date="2019" name="Appl. Environ. Microbiol.">
        <title>Population genetics and characterization of Campylobacter jejuni isolates in western jackdaws and game birds in Finland.</title>
        <authorList>
            <person name="Kovanen S."/>
            <person name="Rossi M."/>
            <person name="Pohja-Mykra M."/>
            <person name="Nieminen T."/>
            <person name="Raunio-Saarnisto M."/>
            <person name="Sauvala M."/>
            <person name="Fredriksson-Ahomaa M."/>
            <person name="Hanninen M.L."/>
            <person name="Kivisto R."/>
        </authorList>
    </citation>
    <scope>NUCLEOTIDE SEQUENCE [LARGE SCALE GENOMIC DNA]</scope>
    <source>
        <strain evidence="1 2">CB304</strain>
    </source>
</reference>